<dbReference type="EMBL" id="NMUQ01000001">
    <property type="protein sequence ID" value="OXM15806.1"/>
    <property type="molecule type" value="Genomic_DNA"/>
</dbReference>
<proteinExistence type="predicted"/>
<name>A0A229P0N2_9BACL</name>
<dbReference type="AlphaFoldDB" id="A0A229P0N2"/>
<comment type="caution">
    <text evidence="1">The sequence shown here is derived from an EMBL/GenBank/DDBJ whole genome shotgun (WGS) entry which is preliminary data.</text>
</comment>
<reference evidence="1 2" key="1">
    <citation type="submission" date="2017-07" db="EMBL/GenBank/DDBJ databases">
        <title>Paenibacillus herberti R33 genome sequencing and assembly.</title>
        <authorList>
            <person name="Su W."/>
        </authorList>
    </citation>
    <scope>NUCLEOTIDE SEQUENCE [LARGE SCALE GENOMIC DNA]</scope>
    <source>
        <strain evidence="1 2">R33</strain>
    </source>
</reference>
<dbReference type="Proteomes" id="UP000215145">
    <property type="component" value="Unassembled WGS sequence"/>
</dbReference>
<keyword evidence="2" id="KW-1185">Reference proteome</keyword>
<accession>A0A229P0N2</accession>
<evidence type="ECO:0000313" key="1">
    <source>
        <dbReference type="EMBL" id="OXM15806.1"/>
    </source>
</evidence>
<dbReference type="RefSeq" id="WP_089522897.1">
    <property type="nucleotide sequence ID" value="NZ_NMUQ01000001.1"/>
</dbReference>
<sequence length="98" mass="10988">MDKSSYAGSPADKRLRRILDSNVGLCREDAIWALDYIRKKVADGAPAMQGLPQPRLMKNYQSFAEAAMSLLLSQRSGPMEAERLRKMLREALHGLIPD</sequence>
<evidence type="ECO:0000313" key="2">
    <source>
        <dbReference type="Proteomes" id="UP000215145"/>
    </source>
</evidence>
<protein>
    <submittedName>
        <fullName evidence="1">Uncharacterized protein</fullName>
    </submittedName>
</protein>
<organism evidence="1 2">
    <name type="scientific">Paenibacillus herberti</name>
    <dbReference type="NCBI Taxonomy" id="1619309"/>
    <lineage>
        <taxon>Bacteria</taxon>
        <taxon>Bacillati</taxon>
        <taxon>Bacillota</taxon>
        <taxon>Bacilli</taxon>
        <taxon>Bacillales</taxon>
        <taxon>Paenibacillaceae</taxon>
        <taxon>Paenibacillus</taxon>
    </lineage>
</organism>
<gene>
    <name evidence="1" type="ORF">CGZ75_03560</name>
</gene>
<dbReference type="OrthoDB" id="2679120at2"/>